<evidence type="ECO:0000313" key="2">
    <source>
        <dbReference type="Proteomes" id="UP000203261"/>
    </source>
</evidence>
<dbReference type="GeneID" id="29125444"/>
<name>A0A127AWI4_9CAUD</name>
<sequence length="273" mass="30868">MITKLYELNRLDEALKITDIKVVPVGGGKALSIKINGAEYRYVSDKITTSELHRKFTKMAGFSQGKALAWLKKNAIHFYGGTRFKKDVEMDKMKLESMDEAKDLAKNLAQALYSNRQKAAVKKLFSGKKLSLAEWIMIGDLAVEFASSMGETWTRAEAYDMIAECVKAEDLNESLDIEMQESIVHRAGTEEDIEKYELVEKPEWVVSTDTTINESETDFMYLPTTGLLFIVTENTLMSKEMTDEEAVRYVTGIFSEGIESLDIKNLLSEGFIF</sequence>
<reference evidence="1 2" key="1">
    <citation type="submission" date="2015-08" db="EMBL/GenBank/DDBJ databases">
        <authorList>
            <person name="Babu N.S."/>
            <person name="Beckwith C.J."/>
            <person name="Beseler K.G."/>
            <person name="Brison A."/>
            <person name="Carone J.V."/>
            <person name="Caskin T.P."/>
            <person name="Diamond M."/>
            <person name="Durham M.E."/>
            <person name="Foxe J.M."/>
            <person name="Go M."/>
            <person name="Henderson B.A."/>
            <person name="Jones I.B."/>
            <person name="McGettigan J.A."/>
            <person name="Micheletti S.J."/>
            <person name="Nasrallah M.E."/>
            <person name="Ortiz D."/>
            <person name="Piller C.R."/>
            <person name="Privatt S.R."/>
            <person name="Schneider S.L."/>
            <person name="Sharp S."/>
            <person name="Smith T.C."/>
            <person name="Stanton J.D."/>
            <person name="Ullery H.E."/>
            <person name="Wilson R.J."/>
            <person name="Serrano M.G."/>
            <person name="Buck G."/>
            <person name="Lee V."/>
            <person name="Wang Y."/>
            <person name="Carvalho R."/>
            <person name="Voegtly L."/>
            <person name="Shi R."/>
            <person name="Duckworth R."/>
            <person name="Johnson A."/>
            <person name="Loviza R."/>
            <person name="Walstead R."/>
            <person name="Shah Z."/>
            <person name="Kiflezghi M."/>
            <person name="Wade K."/>
            <person name="Ball S.L."/>
            <person name="Bradley K.W."/>
            <person name="Asai D.J."/>
            <person name="Bowman C.A."/>
            <person name="Russell D.A."/>
            <person name="Pope W.H."/>
            <person name="Jacobs-Sera D."/>
            <person name="Hendrix R.W."/>
            <person name="Hatfull G.F."/>
        </authorList>
    </citation>
    <scope>NUCLEOTIDE SEQUENCE [LARGE SCALE GENOMIC DNA]</scope>
</reference>
<dbReference type="EMBL" id="KT624200">
    <property type="protein sequence ID" value="AMM45076.1"/>
    <property type="molecule type" value="Genomic_DNA"/>
</dbReference>
<dbReference type="KEGG" id="vg:29125444"/>
<proteinExistence type="predicted"/>
<gene>
    <name evidence="1" type="ORF">SP15_269</name>
</gene>
<protein>
    <submittedName>
        <fullName evidence="1">Uncharacterized protein</fullName>
    </submittedName>
</protein>
<dbReference type="Proteomes" id="UP000203261">
    <property type="component" value="Segment"/>
</dbReference>
<keyword evidence="2" id="KW-1185">Reference proteome</keyword>
<organism evidence="1 2">
    <name type="scientific">Bacillus phage SP-15</name>
    <dbReference type="NCBI Taxonomy" id="1792032"/>
    <lineage>
        <taxon>Viruses</taxon>
        <taxon>Duplodnaviria</taxon>
        <taxon>Heunggongvirae</taxon>
        <taxon>Uroviricota</taxon>
        <taxon>Caudoviricetes</taxon>
        <taxon>Thornevirus</taxon>
        <taxon>Thornevirus SP15</taxon>
    </lineage>
</organism>
<accession>A0A127AWI4</accession>
<dbReference type="RefSeq" id="YP_009302665.1">
    <property type="nucleotide sequence ID" value="NC_031245.1"/>
</dbReference>
<evidence type="ECO:0000313" key="1">
    <source>
        <dbReference type="EMBL" id="AMM45076.1"/>
    </source>
</evidence>